<proteinExistence type="predicted"/>
<organism evidence="1">
    <name type="scientific">uncultured Caudovirales phage</name>
    <dbReference type="NCBI Taxonomy" id="2100421"/>
    <lineage>
        <taxon>Viruses</taxon>
        <taxon>Duplodnaviria</taxon>
        <taxon>Heunggongvirae</taxon>
        <taxon>Uroviricota</taxon>
        <taxon>Caudoviricetes</taxon>
        <taxon>Peduoviridae</taxon>
        <taxon>Maltschvirus</taxon>
        <taxon>Maltschvirus maltsch</taxon>
    </lineage>
</organism>
<accession>A0A6J5N1T8</accession>
<gene>
    <name evidence="1" type="ORF">UFOVP605_19</name>
</gene>
<evidence type="ECO:0000313" key="1">
    <source>
        <dbReference type="EMBL" id="CAB4152698.1"/>
    </source>
</evidence>
<protein>
    <submittedName>
        <fullName evidence="1">Uncharacterized protein</fullName>
    </submittedName>
</protein>
<reference evidence="1" key="1">
    <citation type="submission" date="2020-04" db="EMBL/GenBank/DDBJ databases">
        <authorList>
            <person name="Chiriac C."/>
            <person name="Salcher M."/>
            <person name="Ghai R."/>
            <person name="Kavagutti S V."/>
        </authorList>
    </citation>
    <scope>NUCLEOTIDE SEQUENCE</scope>
</reference>
<dbReference type="EMBL" id="LR796592">
    <property type="protein sequence ID" value="CAB4152698.1"/>
    <property type="molecule type" value="Genomic_DNA"/>
</dbReference>
<sequence>MKVQIEWNNLLIEADVDVEPVIVGKHWGRPEDCTPDEGGEITLNKLMMGEVDMFFLLECDKFGEEIMRLIEEEVDAYDGEW</sequence>
<name>A0A6J5N1T8_9CAUD</name>